<accession>A0A6A1UPC5</accession>
<dbReference type="EMBL" id="RXIC02000026">
    <property type="protein sequence ID" value="KAB1202169.1"/>
    <property type="molecule type" value="Genomic_DNA"/>
</dbReference>
<sequence length="383" mass="43567">MLKTGELSEDAVIQILLCLPVISLLRFKCVCKAWYALITHRNFAHKHLLHNKNKSSLLLVHRRDRTTDDYLVSCLSYKTLQVYLSGPIPSPYFEIDKKVDVFIAGSCNGLVCLCDNYDLNTVLWNPATKETKVVPRSNVPRFPAGHIVRTTGLGFGYDVDTNDYKIIRLLELHDPDTHSYYEDDCTYQTEVYSLSTNSWRKVDNNPIPCYIVDGWKGNRAYTKGMASWWAKGADWEAILSFDMSNEVFLRTSLPDESNIGDEYHSWRNFFVLNELVALAVHVKEEEPFGLDIWLLLEYGVKESWTKLFTIGPLTGTIRPLGFWKNDTIFLDKSDGELVLYDSSTNETINLPIGHAVPLSLQLITYEETLTSVHGGSEFAQGNS</sequence>
<proteinExistence type="predicted"/>
<organism evidence="2 3">
    <name type="scientific">Morella rubra</name>
    <name type="common">Chinese bayberry</name>
    <dbReference type="NCBI Taxonomy" id="262757"/>
    <lineage>
        <taxon>Eukaryota</taxon>
        <taxon>Viridiplantae</taxon>
        <taxon>Streptophyta</taxon>
        <taxon>Embryophyta</taxon>
        <taxon>Tracheophyta</taxon>
        <taxon>Spermatophyta</taxon>
        <taxon>Magnoliopsida</taxon>
        <taxon>eudicotyledons</taxon>
        <taxon>Gunneridae</taxon>
        <taxon>Pentapetalae</taxon>
        <taxon>rosids</taxon>
        <taxon>fabids</taxon>
        <taxon>Fagales</taxon>
        <taxon>Myricaceae</taxon>
        <taxon>Morella</taxon>
    </lineage>
</organism>
<dbReference type="PANTHER" id="PTHR31672:SF13">
    <property type="entry name" value="F-BOX PROTEIN CPR30-LIKE"/>
    <property type="match status" value="1"/>
</dbReference>
<feature type="domain" description="F-box" evidence="1">
    <location>
        <begin position="7"/>
        <end position="47"/>
    </location>
</feature>
<dbReference type="InterPro" id="IPR017451">
    <property type="entry name" value="F-box-assoc_interact_dom"/>
</dbReference>
<dbReference type="InterPro" id="IPR006527">
    <property type="entry name" value="F-box-assoc_dom_typ1"/>
</dbReference>
<dbReference type="NCBIfam" id="TIGR01640">
    <property type="entry name" value="F_box_assoc_1"/>
    <property type="match status" value="1"/>
</dbReference>
<dbReference type="Pfam" id="PF00646">
    <property type="entry name" value="F-box"/>
    <property type="match status" value="1"/>
</dbReference>
<dbReference type="Pfam" id="PF07734">
    <property type="entry name" value="FBA_1"/>
    <property type="match status" value="1"/>
</dbReference>
<dbReference type="CDD" id="cd22157">
    <property type="entry name" value="F-box_AtFBW1-like"/>
    <property type="match status" value="1"/>
</dbReference>
<dbReference type="PANTHER" id="PTHR31672">
    <property type="entry name" value="BNACNNG10540D PROTEIN"/>
    <property type="match status" value="1"/>
</dbReference>
<keyword evidence="3" id="KW-1185">Reference proteome</keyword>
<gene>
    <name evidence="2" type="ORF">CJ030_MR8G020247</name>
</gene>
<dbReference type="SMART" id="SM00256">
    <property type="entry name" value="FBOX"/>
    <property type="match status" value="1"/>
</dbReference>
<comment type="caution">
    <text evidence="2">The sequence shown here is derived from an EMBL/GenBank/DDBJ whole genome shotgun (WGS) entry which is preliminary data.</text>
</comment>
<dbReference type="Gene3D" id="1.20.1280.50">
    <property type="match status" value="1"/>
</dbReference>
<dbReference type="OrthoDB" id="1867629at2759"/>
<evidence type="ECO:0000313" key="3">
    <source>
        <dbReference type="Proteomes" id="UP000516437"/>
    </source>
</evidence>
<evidence type="ECO:0000259" key="1">
    <source>
        <dbReference type="SMART" id="SM00256"/>
    </source>
</evidence>
<dbReference type="SUPFAM" id="SSF81383">
    <property type="entry name" value="F-box domain"/>
    <property type="match status" value="1"/>
</dbReference>
<dbReference type="Proteomes" id="UP000516437">
    <property type="component" value="Chromosome 8"/>
</dbReference>
<reference evidence="2 3" key="1">
    <citation type="journal article" date="2019" name="Plant Biotechnol. J.">
        <title>The red bayberry genome and genetic basis of sex determination.</title>
        <authorList>
            <person name="Jia H.M."/>
            <person name="Jia H.J."/>
            <person name="Cai Q.L."/>
            <person name="Wang Y."/>
            <person name="Zhao H.B."/>
            <person name="Yang W.F."/>
            <person name="Wang G.Y."/>
            <person name="Li Y.H."/>
            <person name="Zhan D.L."/>
            <person name="Shen Y.T."/>
            <person name="Niu Q.F."/>
            <person name="Chang L."/>
            <person name="Qiu J."/>
            <person name="Zhao L."/>
            <person name="Xie H.B."/>
            <person name="Fu W.Y."/>
            <person name="Jin J."/>
            <person name="Li X.W."/>
            <person name="Jiao Y."/>
            <person name="Zhou C.C."/>
            <person name="Tu T."/>
            <person name="Chai C.Y."/>
            <person name="Gao J.L."/>
            <person name="Fan L.J."/>
            <person name="van de Weg E."/>
            <person name="Wang J.Y."/>
            <person name="Gao Z.S."/>
        </authorList>
    </citation>
    <scope>NUCLEOTIDE SEQUENCE [LARGE SCALE GENOMIC DNA]</scope>
    <source>
        <tissue evidence="2">Leaves</tissue>
    </source>
</reference>
<evidence type="ECO:0000313" key="2">
    <source>
        <dbReference type="EMBL" id="KAB1202169.1"/>
    </source>
</evidence>
<dbReference type="InterPro" id="IPR001810">
    <property type="entry name" value="F-box_dom"/>
</dbReference>
<dbReference type="InterPro" id="IPR050796">
    <property type="entry name" value="SCF_F-box_component"/>
</dbReference>
<name>A0A6A1UPC5_9ROSI</name>
<dbReference type="AlphaFoldDB" id="A0A6A1UPC5"/>
<protein>
    <recommendedName>
        <fullName evidence="1">F-box domain-containing protein</fullName>
    </recommendedName>
</protein>
<dbReference type="InterPro" id="IPR036047">
    <property type="entry name" value="F-box-like_dom_sf"/>
</dbReference>